<protein>
    <submittedName>
        <fullName evidence="2">Uncharacterized protein</fullName>
    </submittedName>
</protein>
<accession>A0ABD1M425</accession>
<evidence type="ECO:0000313" key="2">
    <source>
        <dbReference type="EMBL" id="KAL2330535.1"/>
    </source>
</evidence>
<keyword evidence="1" id="KW-0812">Transmembrane</keyword>
<dbReference type="EMBL" id="JBGMDY010000006">
    <property type="protein sequence ID" value="KAL2330535.1"/>
    <property type="molecule type" value="Genomic_DNA"/>
</dbReference>
<reference evidence="2 3" key="1">
    <citation type="submission" date="2024-08" db="EMBL/GenBank/DDBJ databases">
        <title>Insights into the chromosomal genome structure of Flemingia macrophylla.</title>
        <authorList>
            <person name="Ding Y."/>
            <person name="Zhao Y."/>
            <person name="Bi W."/>
            <person name="Wu M."/>
            <person name="Zhao G."/>
            <person name="Gong Y."/>
            <person name="Li W."/>
            <person name="Zhang P."/>
        </authorList>
    </citation>
    <scope>NUCLEOTIDE SEQUENCE [LARGE SCALE GENOMIC DNA]</scope>
    <source>
        <strain evidence="2">DYQJB</strain>
        <tissue evidence="2">Leaf</tissue>
    </source>
</reference>
<comment type="caution">
    <text evidence="2">The sequence shown here is derived from an EMBL/GenBank/DDBJ whole genome shotgun (WGS) entry which is preliminary data.</text>
</comment>
<keyword evidence="3" id="KW-1185">Reference proteome</keyword>
<evidence type="ECO:0000256" key="1">
    <source>
        <dbReference type="SAM" id="Phobius"/>
    </source>
</evidence>
<dbReference type="Proteomes" id="UP001603857">
    <property type="component" value="Unassembled WGS sequence"/>
</dbReference>
<feature type="transmembrane region" description="Helical" evidence="1">
    <location>
        <begin position="30"/>
        <end position="47"/>
    </location>
</feature>
<sequence>MCSPQGGGLDGLFTNIIFWCSFHHFWYQELWFFFGYALILHLSHFVWSSSSLSRCLVHGTSSFQVHMLHDYVFIMFSFKYLHA</sequence>
<evidence type="ECO:0000313" key="3">
    <source>
        <dbReference type="Proteomes" id="UP001603857"/>
    </source>
</evidence>
<proteinExistence type="predicted"/>
<keyword evidence="1" id="KW-0472">Membrane</keyword>
<keyword evidence="1" id="KW-1133">Transmembrane helix</keyword>
<name>A0ABD1M425_9FABA</name>
<dbReference type="AlphaFoldDB" id="A0ABD1M425"/>
<organism evidence="2 3">
    <name type="scientific">Flemingia macrophylla</name>
    <dbReference type="NCBI Taxonomy" id="520843"/>
    <lineage>
        <taxon>Eukaryota</taxon>
        <taxon>Viridiplantae</taxon>
        <taxon>Streptophyta</taxon>
        <taxon>Embryophyta</taxon>
        <taxon>Tracheophyta</taxon>
        <taxon>Spermatophyta</taxon>
        <taxon>Magnoliopsida</taxon>
        <taxon>eudicotyledons</taxon>
        <taxon>Gunneridae</taxon>
        <taxon>Pentapetalae</taxon>
        <taxon>rosids</taxon>
        <taxon>fabids</taxon>
        <taxon>Fabales</taxon>
        <taxon>Fabaceae</taxon>
        <taxon>Papilionoideae</taxon>
        <taxon>50 kb inversion clade</taxon>
        <taxon>NPAAA clade</taxon>
        <taxon>indigoferoid/millettioid clade</taxon>
        <taxon>Phaseoleae</taxon>
        <taxon>Flemingia</taxon>
    </lineage>
</organism>
<gene>
    <name evidence="2" type="ORF">Fmac_018116</name>
</gene>